<evidence type="ECO:0000313" key="2">
    <source>
        <dbReference type="EMBL" id="KAK0505543.1"/>
    </source>
</evidence>
<dbReference type="AlphaFoldDB" id="A0AA39UVU2"/>
<evidence type="ECO:0000256" key="1">
    <source>
        <dbReference type="SAM" id="MobiDB-lite"/>
    </source>
</evidence>
<dbReference type="Proteomes" id="UP001175228">
    <property type="component" value="Unassembled WGS sequence"/>
</dbReference>
<protein>
    <submittedName>
        <fullName evidence="2">Uncharacterized protein</fullName>
    </submittedName>
</protein>
<comment type="caution">
    <text evidence="2">The sequence shown here is derived from an EMBL/GenBank/DDBJ whole genome shotgun (WGS) entry which is preliminary data.</text>
</comment>
<name>A0AA39UVU2_9AGAR</name>
<feature type="region of interest" description="Disordered" evidence="1">
    <location>
        <begin position="1"/>
        <end position="61"/>
    </location>
</feature>
<reference evidence="2" key="1">
    <citation type="submission" date="2023-06" db="EMBL/GenBank/DDBJ databases">
        <authorList>
            <consortium name="Lawrence Berkeley National Laboratory"/>
            <person name="Ahrendt S."/>
            <person name="Sahu N."/>
            <person name="Indic B."/>
            <person name="Wong-Bajracharya J."/>
            <person name="Merenyi Z."/>
            <person name="Ke H.-M."/>
            <person name="Monk M."/>
            <person name="Kocsube S."/>
            <person name="Drula E."/>
            <person name="Lipzen A."/>
            <person name="Balint B."/>
            <person name="Henrissat B."/>
            <person name="Andreopoulos B."/>
            <person name="Martin F.M."/>
            <person name="Harder C.B."/>
            <person name="Rigling D."/>
            <person name="Ford K.L."/>
            <person name="Foster G.D."/>
            <person name="Pangilinan J."/>
            <person name="Papanicolaou A."/>
            <person name="Barry K."/>
            <person name="LaButti K."/>
            <person name="Viragh M."/>
            <person name="Koriabine M."/>
            <person name="Yan M."/>
            <person name="Riley R."/>
            <person name="Champramary S."/>
            <person name="Plett K.L."/>
            <person name="Tsai I.J."/>
            <person name="Slot J."/>
            <person name="Sipos G."/>
            <person name="Plett J."/>
            <person name="Nagy L.G."/>
            <person name="Grigoriev I.V."/>
        </authorList>
    </citation>
    <scope>NUCLEOTIDE SEQUENCE</scope>
    <source>
        <strain evidence="2">HWK02</strain>
    </source>
</reference>
<organism evidence="2 3">
    <name type="scientific">Armillaria luteobubalina</name>
    <dbReference type="NCBI Taxonomy" id="153913"/>
    <lineage>
        <taxon>Eukaryota</taxon>
        <taxon>Fungi</taxon>
        <taxon>Dikarya</taxon>
        <taxon>Basidiomycota</taxon>
        <taxon>Agaricomycotina</taxon>
        <taxon>Agaricomycetes</taxon>
        <taxon>Agaricomycetidae</taxon>
        <taxon>Agaricales</taxon>
        <taxon>Marasmiineae</taxon>
        <taxon>Physalacriaceae</taxon>
        <taxon>Armillaria</taxon>
    </lineage>
</organism>
<proteinExistence type="predicted"/>
<accession>A0AA39UVU2</accession>
<evidence type="ECO:0000313" key="3">
    <source>
        <dbReference type="Proteomes" id="UP001175228"/>
    </source>
</evidence>
<feature type="compositionally biased region" description="Polar residues" evidence="1">
    <location>
        <begin position="1"/>
        <end position="13"/>
    </location>
</feature>
<sequence>MSSVRVRSSQYASWTDRPAPDQQRTPTNIFRRPTLEPSSDTPEPATSPLGSPVITRPSDHRSPLLMNLPAAPLPTIIVDQPIAALRRGRPRAGSRPREWEPPVRQASIRSLGGSNRTTSYTHFCAIDGVLTIERTSADTQVHSDDGEPGLVRSALSLPHFDEANASYQLYHPLDDHRHDDIDEHLDVTDTGVATVLNLTNAANSIIIKFVVLDPPLGEDDWNPAKRKDSANFTMKQLKFKHHKIRYRPHGTATHRAFPIKYLLVAFKWSRLFYLPQHTSSPTTALPTMVAGYLEAKATDMFWKFIFLILIWACKDKIGTGSQALWVGWRVVSYFIKERL</sequence>
<dbReference type="EMBL" id="JAUEPU010000002">
    <property type="protein sequence ID" value="KAK0505543.1"/>
    <property type="molecule type" value="Genomic_DNA"/>
</dbReference>
<keyword evidence="3" id="KW-1185">Reference proteome</keyword>
<gene>
    <name evidence="2" type="ORF">EDD18DRAFT_1400049</name>
</gene>